<evidence type="ECO:0000256" key="12">
    <source>
        <dbReference type="ARBA" id="ARBA00031792"/>
    </source>
</evidence>
<dbReference type="GO" id="GO:0005737">
    <property type="term" value="C:cytoplasm"/>
    <property type="evidence" value="ECO:0007669"/>
    <property type="project" value="UniProtKB-SubCell"/>
</dbReference>
<feature type="compositionally biased region" description="Basic and acidic residues" evidence="16">
    <location>
        <begin position="63"/>
        <end position="79"/>
    </location>
</feature>
<keyword evidence="6" id="KW-0963">Cytoplasm</keyword>
<proteinExistence type="predicted"/>
<dbReference type="FunFam" id="3.40.1280.30:FF:000004">
    <property type="entry name" value="tRNA (guanine(9)-N1)-methyltransferase"/>
    <property type="match status" value="1"/>
</dbReference>
<dbReference type="GO" id="GO:0000049">
    <property type="term" value="F:tRNA binding"/>
    <property type="evidence" value="ECO:0007669"/>
    <property type="project" value="TreeGrafter"/>
</dbReference>
<dbReference type="PROSITE" id="PS51675">
    <property type="entry name" value="SAM_MT_TRM10"/>
    <property type="match status" value="1"/>
</dbReference>
<keyword evidence="19" id="KW-1185">Reference proteome</keyword>
<dbReference type="Gene3D" id="3.40.1280.30">
    <property type="match status" value="1"/>
</dbReference>
<evidence type="ECO:0000256" key="9">
    <source>
        <dbReference type="ARBA" id="ARBA00022691"/>
    </source>
</evidence>
<evidence type="ECO:0000313" key="19">
    <source>
        <dbReference type="Proteomes" id="UP000214365"/>
    </source>
</evidence>
<gene>
    <name evidence="18" type="ORF">UA08_08014</name>
</gene>
<dbReference type="InterPro" id="IPR038459">
    <property type="entry name" value="MT_TRM10-typ_sf"/>
</dbReference>
<evidence type="ECO:0000256" key="13">
    <source>
        <dbReference type="ARBA" id="ARBA00032166"/>
    </source>
</evidence>
<evidence type="ECO:0000256" key="15">
    <source>
        <dbReference type="ARBA" id="ARBA00056529"/>
    </source>
</evidence>
<dbReference type="STRING" id="1441469.A0A225A814"/>
<dbReference type="OrthoDB" id="278300at2759"/>
<feature type="region of interest" description="Disordered" evidence="16">
    <location>
        <begin position="1"/>
        <end position="145"/>
    </location>
</feature>
<evidence type="ECO:0000256" key="7">
    <source>
        <dbReference type="ARBA" id="ARBA00022603"/>
    </source>
</evidence>
<dbReference type="InterPro" id="IPR028564">
    <property type="entry name" value="MT_TRM10-typ"/>
</dbReference>
<evidence type="ECO:0000256" key="5">
    <source>
        <dbReference type="ARBA" id="ARBA00020451"/>
    </source>
</evidence>
<evidence type="ECO:0000256" key="16">
    <source>
        <dbReference type="SAM" id="MobiDB-lite"/>
    </source>
</evidence>
<comment type="subcellular location">
    <subcellularLocation>
        <location evidence="2">Cytoplasm</location>
    </subcellularLocation>
    <subcellularLocation>
        <location evidence="1">Nucleus</location>
    </subcellularLocation>
</comment>
<feature type="compositionally biased region" description="Basic residues" evidence="16">
    <location>
        <begin position="87"/>
        <end position="97"/>
    </location>
</feature>
<dbReference type="AlphaFoldDB" id="A0A225A814"/>
<name>A0A225A814_TALAT</name>
<dbReference type="InterPro" id="IPR007356">
    <property type="entry name" value="tRNA_m1G_MeTrfase_euk"/>
</dbReference>
<dbReference type="RefSeq" id="XP_020116823.1">
    <property type="nucleotide sequence ID" value="XM_020262928.1"/>
</dbReference>
<comment type="caution">
    <text evidence="18">The sequence shown here is derived from an EMBL/GenBank/DDBJ whole genome shotgun (WGS) entry which is preliminary data.</text>
</comment>
<evidence type="ECO:0000256" key="3">
    <source>
        <dbReference type="ARBA" id="ARBA00011245"/>
    </source>
</evidence>
<comment type="function">
    <text evidence="15">S-adenosyl-L-methionine-dependent guanine N(1)-methyltransferase that catalyzes the formation of N(1)-methylguanine at position 9 (m1G9) in cytoplasmic tRNA.</text>
</comment>
<dbReference type="GO" id="GO:0002939">
    <property type="term" value="P:tRNA N1-guanine methylation"/>
    <property type="evidence" value="ECO:0007669"/>
    <property type="project" value="TreeGrafter"/>
</dbReference>
<comment type="catalytic activity">
    <reaction evidence="14">
        <text>guanosine(9) in tRNA + S-adenosyl-L-methionine = N(1)-methylguanosine(9) in tRNA + S-adenosyl-L-homocysteine + H(+)</text>
        <dbReference type="Rhea" id="RHEA:43156"/>
        <dbReference type="Rhea" id="RHEA-COMP:10367"/>
        <dbReference type="Rhea" id="RHEA-COMP:10368"/>
        <dbReference type="ChEBI" id="CHEBI:15378"/>
        <dbReference type="ChEBI" id="CHEBI:57856"/>
        <dbReference type="ChEBI" id="CHEBI:59789"/>
        <dbReference type="ChEBI" id="CHEBI:73542"/>
        <dbReference type="ChEBI" id="CHEBI:74269"/>
        <dbReference type="EC" id="2.1.1.221"/>
    </reaction>
</comment>
<organism evidence="18 19">
    <name type="scientific">Talaromyces atroroseus</name>
    <dbReference type="NCBI Taxonomy" id="1441469"/>
    <lineage>
        <taxon>Eukaryota</taxon>
        <taxon>Fungi</taxon>
        <taxon>Dikarya</taxon>
        <taxon>Ascomycota</taxon>
        <taxon>Pezizomycotina</taxon>
        <taxon>Eurotiomycetes</taxon>
        <taxon>Eurotiomycetidae</taxon>
        <taxon>Eurotiales</taxon>
        <taxon>Trichocomaceae</taxon>
        <taxon>Talaromyces</taxon>
        <taxon>Talaromyces sect. Trachyspermi</taxon>
    </lineage>
</organism>
<evidence type="ECO:0000256" key="8">
    <source>
        <dbReference type="ARBA" id="ARBA00022679"/>
    </source>
</evidence>
<feature type="compositionally biased region" description="Basic and acidic residues" evidence="16">
    <location>
        <begin position="120"/>
        <end position="139"/>
    </location>
</feature>
<comment type="subunit">
    <text evidence="3">Monomer.</text>
</comment>
<keyword evidence="9" id="KW-0949">S-adenosyl-L-methionine</keyword>
<feature type="domain" description="SAM-dependent MTase TRM10-type" evidence="17">
    <location>
        <begin position="140"/>
        <end position="363"/>
    </location>
</feature>
<dbReference type="EMBL" id="LFMY01000013">
    <property type="protein sequence ID" value="OKL56702.1"/>
    <property type="molecule type" value="Genomic_DNA"/>
</dbReference>
<keyword evidence="10" id="KW-0819">tRNA processing</keyword>
<sequence>MEEEERPRKLQKLGHGGELVDPQQDTPENNEPLMSGALNENSAVEAGQQPADGTINSALSIEASERQENANGQTEKEENGTTEVVRLSKRQQKKLKKVQQWEAQQDERRIKRRERKAQRRERIKEERRQNAEENKDNNVQKDQVQPQRRLLVPVTLVIDCGWDDLMKDGERKSLATQITRSYSDNTKAPFRSHLVISSFDKLLKERFDNVLQKAYESWKGVRFMQEDFVHVAEKAKTWMTGPRGGELAGVFEQKDDSLTADPENGEIIYLSSDSPNTLTELKPYSTYIIGGLVDKNRHKGVCYQKAIEMGVKTAKLPIGEYLRMASRPVLATNHVVEIMIKWLELGDWGEAFMKVIPPRKGGTLKTAKADEGHVEEEPEADTAALVVEDGDDSEVEPVAVAENQS</sequence>
<accession>A0A225A814</accession>
<dbReference type="CDD" id="cd18089">
    <property type="entry name" value="SPOUT_Trm10-like"/>
    <property type="match status" value="1"/>
</dbReference>
<keyword evidence="8 18" id="KW-0808">Transferase</keyword>
<dbReference type="GO" id="GO:0005634">
    <property type="term" value="C:nucleus"/>
    <property type="evidence" value="ECO:0007669"/>
    <property type="project" value="UniProtKB-SubCell"/>
</dbReference>
<reference evidence="18 19" key="1">
    <citation type="submission" date="2015-06" db="EMBL/GenBank/DDBJ databases">
        <title>Talaromyces atroroseus IBT 11181 draft genome.</title>
        <authorList>
            <person name="Rasmussen K.B."/>
            <person name="Rasmussen S."/>
            <person name="Petersen B."/>
            <person name="Sicheritz-Ponten T."/>
            <person name="Mortensen U.H."/>
            <person name="Thrane U."/>
        </authorList>
    </citation>
    <scope>NUCLEOTIDE SEQUENCE [LARGE SCALE GENOMIC DNA]</scope>
    <source>
        <strain evidence="18 19">IBT 11181</strain>
    </source>
</reference>
<keyword evidence="11" id="KW-0539">Nucleus</keyword>
<dbReference type="EC" id="2.1.1.221" evidence="4"/>
<dbReference type="PANTHER" id="PTHR13563">
    <property type="entry name" value="TRNA (GUANINE-9-) METHYLTRANSFERASE"/>
    <property type="match status" value="1"/>
</dbReference>
<evidence type="ECO:0000256" key="11">
    <source>
        <dbReference type="ARBA" id="ARBA00023242"/>
    </source>
</evidence>
<evidence type="ECO:0000259" key="17">
    <source>
        <dbReference type="PROSITE" id="PS51675"/>
    </source>
</evidence>
<keyword evidence="7 18" id="KW-0489">Methyltransferase</keyword>
<feature type="compositionally biased region" description="Basic residues" evidence="16">
    <location>
        <begin position="110"/>
        <end position="119"/>
    </location>
</feature>
<evidence type="ECO:0000256" key="6">
    <source>
        <dbReference type="ARBA" id="ARBA00022490"/>
    </source>
</evidence>
<evidence type="ECO:0000256" key="2">
    <source>
        <dbReference type="ARBA" id="ARBA00004496"/>
    </source>
</evidence>
<dbReference type="GO" id="GO:0052905">
    <property type="term" value="F:tRNA (guanosine(9)-N1)-methyltransferase activity"/>
    <property type="evidence" value="ECO:0007669"/>
    <property type="project" value="UniProtKB-EC"/>
</dbReference>
<evidence type="ECO:0000256" key="1">
    <source>
        <dbReference type="ARBA" id="ARBA00004123"/>
    </source>
</evidence>
<dbReference type="Proteomes" id="UP000214365">
    <property type="component" value="Unassembled WGS sequence"/>
</dbReference>
<dbReference type="GeneID" id="31007770"/>
<evidence type="ECO:0000256" key="14">
    <source>
        <dbReference type="ARBA" id="ARBA00048434"/>
    </source>
</evidence>
<evidence type="ECO:0000256" key="4">
    <source>
        <dbReference type="ARBA" id="ARBA00012797"/>
    </source>
</evidence>
<evidence type="ECO:0000256" key="10">
    <source>
        <dbReference type="ARBA" id="ARBA00022694"/>
    </source>
</evidence>
<protein>
    <recommendedName>
        <fullName evidence="5">tRNA (guanine(9)-N1)-methyltransferase</fullName>
        <ecNumber evidence="4">2.1.1.221</ecNumber>
    </recommendedName>
    <alternativeName>
        <fullName evidence="13">tRNA methyltransferase 10</fullName>
    </alternativeName>
    <alternativeName>
        <fullName evidence="12">tRNA(m1G9)-methyltransferase</fullName>
    </alternativeName>
</protein>
<dbReference type="PANTHER" id="PTHR13563:SF13">
    <property type="entry name" value="TRNA METHYLTRANSFERASE 10 HOMOLOG A"/>
    <property type="match status" value="1"/>
</dbReference>
<evidence type="ECO:0000313" key="18">
    <source>
        <dbReference type="EMBL" id="OKL56702.1"/>
    </source>
</evidence>